<keyword evidence="1" id="KW-1133">Transmembrane helix</keyword>
<keyword evidence="1" id="KW-0812">Transmembrane</keyword>
<feature type="transmembrane region" description="Helical" evidence="1">
    <location>
        <begin position="12"/>
        <end position="33"/>
    </location>
</feature>
<dbReference type="AlphaFoldDB" id="A0A1I5YL64"/>
<protein>
    <submittedName>
        <fullName evidence="2">Uncharacterized protein</fullName>
    </submittedName>
</protein>
<evidence type="ECO:0000313" key="3">
    <source>
        <dbReference type="Proteomes" id="UP000198727"/>
    </source>
</evidence>
<dbReference type="OrthoDB" id="3630158at2"/>
<evidence type="ECO:0000256" key="1">
    <source>
        <dbReference type="SAM" id="Phobius"/>
    </source>
</evidence>
<dbReference type="Proteomes" id="UP000198727">
    <property type="component" value="Unassembled WGS sequence"/>
</dbReference>
<evidence type="ECO:0000313" key="2">
    <source>
        <dbReference type="EMBL" id="SFQ44936.1"/>
    </source>
</evidence>
<gene>
    <name evidence="2" type="ORF">SAMN05421810_107242</name>
</gene>
<name>A0A1I5YL64_9PSEU</name>
<proteinExistence type="predicted"/>
<reference evidence="3" key="1">
    <citation type="submission" date="2016-10" db="EMBL/GenBank/DDBJ databases">
        <authorList>
            <person name="Varghese N."/>
            <person name="Submissions S."/>
        </authorList>
    </citation>
    <scope>NUCLEOTIDE SEQUENCE [LARGE SCALE GENOMIC DNA]</scope>
    <source>
        <strain evidence="3">CGMCC 4.5579</strain>
    </source>
</reference>
<sequence length="131" mass="13614">MSEAADGRRGPLVLAATTGFVIGSGVLGLLWALSGVSGPAADARAACAALERAGDLPEPTRGNPDPPLAPGTWRRIAAARELATAAAELDGRYQSLADHIDGVSRMVVSRHLADPGGRWHLRQARRACTQV</sequence>
<keyword evidence="1" id="KW-0472">Membrane</keyword>
<dbReference type="EMBL" id="FOWW01000007">
    <property type="protein sequence ID" value="SFQ44936.1"/>
    <property type="molecule type" value="Genomic_DNA"/>
</dbReference>
<keyword evidence="3" id="KW-1185">Reference proteome</keyword>
<accession>A0A1I5YL64</accession>
<dbReference type="RefSeq" id="WP_092532798.1">
    <property type="nucleotide sequence ID" value="NZ_FOWW01000007.1"/>
</dbReference>
<organism evidence="2 3">
    <name type="scientific">Amycolatopsis arida</name>
    <dbReference type="NCBI Taxonomy" id="587909"/>
    <lineage>
        <taxon>Bacteria</taxon>
        <taxon>Bacillati</taxon>
        <taxon>Actinomycetota</taxon>
        <taxon>Actinomycetes</taxon>
        <taxon>Pseudonocardiales</taxon>
        <taxon>Pseudonocardiaceae</taxon>
        <taxon>Amycolatopsis</taxon>
    </lineage>
</organism>